<dbReference type="GO" id="GO:0006508">
    <property type="term" value="P:proteolysis"/>
    <property type="evidence" value="ECO:0007669"/>
    <property type="project" value="InterPro"/>
</dbReference>
<accession>A0AAW2X253</accession>
<feature type="region of interest" description="Disordered" evidence="1">
    <location>
        <begin position="56"/>
        <end position="89"/>
    </location>
</feature>
<evidence type="ECO:0000259" key="2">
    <source>
        <dbReference type="Pfam" id="PF01434"/>
    </source>
</evidence>
<dbReference type="InterPro" id="IPR000642">
    <property type="entry name" value="Peptidase_M41"/>
</dbReference>
<dbReference type="GO" id="GO:0009507">
    <property type="term" value="C:chloroplast"/>
    <property type="evidence" value="ECO:0007669"/>
    <property type="project" value="TreeGrafter"/>
</dbReference>
<dbReference type="GO" id="GO:0045037">
    <property type="term" value="P:protein import into chloroplast stroma"/>
    <property type="evidence" value="ECO:0007669"/>
    <property type="project" value="TreeGrafter"/>
</dbReference>
<sequence length="105" mass="10380">MLACLDISMGGRVAEELIFGESKVTSGASNDLQQATNLARAMVTKSQIKAVLAQVSSSQPPQIVATQSNSESEAGPPSTPNAAASAAPKAAAAATKAKGIAPVGS</sequence>
<feature type="domain" description="Peptidase M41" evidence="2">
    <location>
        <begin position="2"/>
        <end position="62"/>
    </location>
</feature>
<dbReference type="PANTHER" id="PTHR23076">
    <property type="entry name" value="METALLOPROTEASE M41 FTSH"/>
    <property type="match status" value="1"/>
</dbReference>
<dbReference type="SUPFAM" id="SSF140990">
    <property type="entry name" value="FtsH protease domain-like"/>
    <property type="match status" value="1"/>
</dbReference>
<dbReference type="EMBL" id="JACGWN010000006">
    <property type="protein sequence ID" value="KAL0447181.1"/>
    <property type="molecule type" value="Genomic_DNA"/>
</dbReference>
<keyword evidence="3" id="KW-0482">Metalloprotease</keyword>
<protein>
    <submittedName>
        <fullName evidence="3">ATP-dependent zinc metalloprotease FTSH 4, mitochondrial</fullName>
    </submittedName>
</protein>
<reference evidence="3" key="1">
    <citation type="submission" date="2020-06" db="EMBL/GenBank/DDBJ databases">
        <authorList>
            <person name="Li T."/>
            <person name="Hu X."/>
            <person name="Zhang T."/>
            <person name="Song X."/>
            <person name="Zhang H."/>
            <person name="Dai N."/>
            <person name="Sheng W."/>
            <person name="Hou X."/>
            <person name="Wei L."/>
        </authorList>
    </citation>
    <scope>NUCLEOTIDE SEQUENCE</scope>
    <source>
        <strain evidence="3">KEN1</strain>
        <tissue evidence="3">Leaf</tissue>
    </source>
</reference>
<dbReference type="AlphaFoldDB" id="A0AAW2X253"/>
<organism evidence="3">
    <name type="scientific">Sesamum latifolium</name>
    <dbReference type="NCBI Taxonomy" id="2727402"/>
    <lineage>
        <taxon>Eukaryota</taxon>
        <taxon>Viridiplantae</taxon>
        <taxon>Streptophyta</taxon>
        <taxon>Embryophyta</taxon>
        <taxon>Tracheophyta</taxon>
        <taxon>Spermatophyta</taxon>
        <taxon>Magnoliopsida</taxon>
        <taxon>eudicotyledons</taxon>
        <taxon>Gunneridae</taxon>
        <taxon>Pentapetalae</taxon>
        <taxon>asterids</taxon>
        <taxon>lamiids</taxon>
        <taxon>Lamiales</taxon>
        <taxon>Pedaliaceae</taxon>
        <taxon>Sesamum</taxon>
    </lineage>
</organism>
<dbReference type="Gene3D" id="1.20.58.760">
    <property type="entry name" value="Peptidase M41"/>
    <property type="match status" value="1"/>
</dbReference>
<evidence type="ECO:0000313" key="3">
    <source>
        <dbReference type="EMBL" id="KAL0447181.1"/>
    </source>
</evidence>
<dbReference type="InterPro" id="IPR037219">
    <property type="entry name" value="Peptidase_M41-like"/>
</dbReference>
<dbReference type="Pfam" id="PF01434">
    <property type="entry name" value="Peptidase_M41"/>
    <property type="match status" value="1"/>
</dbReference>
<dbReference type="GO" id="GO:0005524">
    <property type="term" value="F:ATP binding"/>
    <property type="evidence" value="ECO:0007669"/>
    <property type="project" value="InterPro"/>
</dbReference>
<reference evidence="3" key="2">
    <citation type="journal article" date="2024" name="Plant">
        <title>Genomic evolution and insights into agronomic trait innovations of Sesamum species.</title>
        <authorList>
            <person name="Miao H."/>
            <person name="Wang L."/>
            <person name="Qu L."/>
            <person name="Liu H."/>
            <person name="Sun Y."/>
            <person name="Le M."/>
            <person name="Wang Q."/>
            <person name="Wei S."/>
            <person name="Zheng Y."/>
            <person name="Lin W."/>
            <person name="Duan Y."/>
            <person name="Cao H."/>
            <person name="Xiong S."/>
            <person name="Wang X."/>
            <person name="Wei L."/>
            <person name="Li C."/>
            <person name="Ma Q."/>
            <person name="Ju M."/>
            <person name="Zhao R."/>
            <person name="Li G."/>
            <person name="Mu C."/>
            <person name="Tian Q."/>
            <person name="Mei H."/>
            <person name="Zhang T."/>
            <person name="Gao T."/>
            <person name="Zhang H."/>
        </authorList>
    </citation>
    <scope>NUCLEOTIDE SEQUENCE</scope>
    <source>
        <strain evidence="3">KEN1</strain>
    </source>
</reference>
<dbReference type="PANTHER" id="PTHR23076:SF37">
    <property type="entry name" value="ATP-DEPENDENT ZINC METALLOPROTEASE FTSH 4, MITOCHONDRIAL"/>
    <property type="match status" value="1"/>
</dbReference>
<evidence type="ECO:0000256" key="1">
    <source>
        <dbReference type="SAM" id="MobiDB-lite"/>
    </source>
</evidence>
<feature type="compositionally biased region" description="Polar residues" evidence="1">
    <location>
        <begin position="56"/>
        <end position="72"/>
    </location>
</feature>
<gene>
    <name evidence="3" type="ORF">Slati_1846000</name>
</gene>
<feature type="compositionally biased region" description="Low complexity" evidence="1">
    <location>
        <begin position="74"/>
        <end position="89"/>
    </location>
</feature>
<proteinExistence type="predicted"/>
<dbReference type="GO" id="GO:0004222">
    <property type="term" value="F:metalloendopeptidase activity"/>
    <property type="evidence" value="ECO:0007669"/>
    <property type="project" value="InterPro"/>
</dbReference>
<keyword evidence="3" id="KW-0645">Protease</keyword>
<comment type="caution">
    <text evidence="3">The sequence shown here is derived from an EMBL/GenBank/DDBJ whole genome shotgun (WGS) entry which is preliminary data.</text>
</comment>
<name>A0AAW2X253_9LAMI</name>
<keyword evidence="3" id="KW-0378">Hydrolase</keyword>
<dbReference type="GO" id="GO:0004176">
    <property type="term" value="F:ATP-dependent peptidase activity"/>
    <property type="evidence" value="ECO:0007669"/>
    <property type="project" value="InterPro"/>
</dbReference>